<feature type="transmembrane region" description="Helical" evidence="1">
    <location>
        <begin position="157"/>
        <end position="179"/>
    </location>
</feature>
<dbReference type="Pfam" id="PF01757">
    <property type="entry name" value="Acyl_transf_3"/>
    <property type="match status" value="1"/>
</dbReference>
<dbReference type="InterPro" id="IPR043968">
    <property type="entry name" value="SGNH"/>
</dbReference>
<dbReference type="GO" id="GO:0016020">
    <property type="term" value="C:membrane"/>
    <property type="evidence" value="ECO:0007669"/>
    <property type="project" value="TreeGrafter"/>
</dbReference>
<gene>
    <name evidence="4" type="ORF">CBOVIS_LOCUS794</name>
</gene>
<keyword evidence="5" id="KW-1185">Reference proteome</keyword>
<comment type="caution">
    <text evidence="4">The sequence shown here is derived from an EMBL/GenBank/DDBJ whole genome shotgun (WGS) entry which is preliminary data.</text>
</comment>
<feature type="transmembrane region" description="Helical" evidence="1">
    <location>
        <begin position="243"/>
        <end position="260"/>
    </location>
</feature>
<dbReference type="EMBL" id="CADEPM010000001">
    <property type="protein sequence ID" value="CAB3397370.1"/>
    <property type="molecule type" value="Genomic_DNA"/>
</dbReference>
<feature type="transmembrane region" description="Helical" evidence="1">
    <location>
        <begin position="186"/>
        <end position="206"/>
    </location>
</feature>
<evidence type="ECO:0000259" key="3">
    <source>
        <dbReference type="Pfam" id="PF19040"/>
    </source>
</evidence>
<organism evidence="4 5">
    <name type="scientific">Caenorhabditis bovis</name>
    <dbReference type="NCBI Taxonomy" id="2654633"/>
    <lineage>
        <taxon>Eukaryota</taxon>
        <taxon>Metazoa</taxon>
        <taxon>Ecdysozoa</taxon>
        <taxon>Nematoda</taxon>
        <taxon>Chromadorea</taxon>
        <taxon>Rhabditida</taxon>
        <taxon>Rhabditina</taxon>
        <taxon>Rhabditomorpha</taxon>
        <taxon>Rhabditoidea</taxon>
        <taxon>Rhabditidae</taxon>
        <taxon>Peloderinae</taxon>
        <taxon>Caenorhabditis</taxon>
    </lineage>
</organism>
<dbReference type="OrthoDB" id="5801063at2759"/>
<feature type="transmembrane region" description="Helical" evidence="1">
    <location>
        <begin position="353"/>
        <end position="371"/>
    </location>
</feature>
<keyword evidence="1" id="KW-1133">Transmembrane helix</keyword>
<dbReference type="Pfam" id="PF19040">
    <property type="entry name" value="SGNH"/>
    <property type="match status" value="1"/>
</dbReference>
<feature type="domain" description="Acyltransferase 3" evidence="2">
    <location>
        <begin position="48"/>
        <end position="335"/>
    </location>
</feature>
<evidence type="ECO:0008006" key="6">
    <source>
        <dbReference type="Google" id="ProtNLM"/>
    </source>
</evidence>
<feature type="transmembrane region" description="Helical" evidence="1">
    <location>
        <begin position="50"/>
        <end position="71"/>
    </location>
</feature>
<feature type="transmembrane region" description="Helical" evidence="1">
    <location>
        <begin position="293"/>
        <end position="316"/>
    </location>
</feature>
<dbReference type="Proteomes" id="UP000494206">
    <property type="component" value="Unassembled WGS sequence"/>
</dbReference>
<feature type="transmembrane region" description="Helical" evidence="1">
    <location>
        <begin position="322"/>
        <end position="341"/>
    </location>
</feature>
<reference evidence="4 5" key="1">
    <citation type="submission" date="2020-04" db="EMBL/GenBank/DDBJ databases">
        <authorList>
            <person name="Laetsch R D."/>
            <person name="Stevens L."/>
            <person name="Kumar S."/>
            <person name="Blaxter L. M."/>
        </authorList>
    </citation>
    <scope>NUCLEOTIDE SEQUENCE [LARGE SCALE GENOMIC DNA]</scope>
</reference>
<evidence type="ECO:0000313" key="5">
    <source>
        <dbReference type="Proteomes" id="UP000494206"/>
    </source>
</evidence>
<protein>
    <recommendedName>
        <fullName evidence="6">SGNH domain-containing protein</fullName>
    </recommendedName>
</protein>
<name>A0A8S1ECE5_9PELO</name>
<sequence>MKIVANFLSSIFKWSFDFEKDQNRSEANEEQRIGRGTLDLKKNSLENSGVWSYLGVDIFFVLSGFLMAKCLSKHKITPKSVLYFYYKRVKRIAPLYYLTCFLIIVAIQFFLCDFWWKANYRYSIASLFFVTNQLIIHDSGNYFDEFLVDGSSLNAFIHFWSLGVEMQFYLLVPFIFLGLQLLKSNILKLEACICMTIFGCAAFLLINEQFAFNFMFLRLWQFSAGFVAHFLSEIESYSFLKPSDATNAILPFLLLLFLPSPLNSKFYRPFITLLTTYLLYLEDKEHQIFNSKILNYIGNISYTVYLIHWPIITIFGGASISANLQCLVLIAVISILIHHLFEKKYLKMEMKSILILISTLIVMNFFLQSSIRNHDFWKTNYTDEEQELIDKNTAMLPYSWLATEHREPCVYLNTFEDSEEAVFNRFGHCVFPNGNGSLRIMVIGNSYAMNFVESIRKQFNYNYSTFSYVGLYENTGIYEDNPLSAKTLNISKQVFLDVQPDVLFITSRFMNLYILGPFPYESQNVLNGFLQYAIKKPDDVELLNLDKKVGDRRLKYARKRLSEMKCRNCEIIDLAPLLVKNEKYRVFDADKMLSYLDNTVHFTQAALDVFEPVFRNISQIVMDNY</sequence>
<dbReference type="AlphaFoldDB" id="A0A8S1ECE5"/>
<feature type="transmembrane region" description="Helical" evidence="1">
    <location>
        <begin position="92"/>
        <end position="116"/>
    </location>
</feature>
<evidence type="ECO:0000256" key="1">
    <source>
        <dbReference type="SAM" id="Phobius"/>
    </source>
</evidence>
<feature type="domain" description="SGNH" evidence="3">
    <location>
        <begin position="505"/>
        <end position="615"/>
    </location>
</feature>
<evidence type="ECO:0000313" key="4">
    <source>
        <dbReference type="EMBL" id="CAB3397370.1"/>
    </source>
</evidence>
<keyword evidence="1" id="KW-0812">Transmembrane</keyword>
<dbReference type="InterPro" id="IPR050879">
    <property type="entry name" value="Acyltransferase_3"/>
</dbReference>
<dbReference type="PANTHER" id="PTHR23028:SF127">
    <property type="entry name" value="ACYL_TRANSF_3 DOMAIN-CONTAINING PROTEIN-RELATED"/>
    <property type="match status" value="1"/>
</dbReference>
<proteinExistence type="predicted"/>
<dbReference type="PANTHER" id="PTHR23028">
    <property type="entry name" value="ACETYLTRANSFERASE"/>
    <property type="match status" value="1"/>
</dbReference>
<dbReference type="GO" id="GO:0000271">
    <property type="term" value="P:polysaccharide biosynthetic process"/>
    <property type="evidence" value="ECO:0007669"/>
    <property type="project" value="TreeGrafter"/>
</dbReference>
<keyword evidence="1" id="KW-0472">Membrane</keyword>
<accession>A0A8S1ECE5</accession>
<dbReference type="InterPro" id="IPR002656">
    <property type="entry name" value="Acyl_transf_3_dom"/>
</dbReference>
<evidence type="ECO:0000259" key="2">
    <source>
        <dbReference type="Pfam" id="PF01757"/>
    </source>
</evidence>
<dbReference type="GO" id="GO:0016747">
    <property type="term" value="F:acyltransferase activity, transferring groups other than amino-acyl groups"/>
    <property type="evidence" value="ECO:0007669"/>
    <property type="project" value="InterPro"/>
</dbReference>